<evidence type="ECO:0000256" key="1">
    <source>
        <dbReference type="SAM" id="MobiDB-lite"/>
    </source>
</evidence>
<proteinExistence type="predicted"/>
<feature type="region of interest" description="Disordered" evidence="1">
    <location>
        <begin position="34"/>
        <end position="90"/>
    </location>
</feature>
<sequence length="90" mass="10296">MHVVTTFLMLPQSYFTLPHLLASLATPARRRRLSERWEGLRRSGSRRADGQHRELLNEVPRSWRVGERRRRSDESHGSTADVDAKGDSGA</sequence>
<organism evidence="2 3">
    <name type="scientific">Leucosporidium creatinivorum</name>
    <dbReference type="NCBI Taxonomy" id="106004"/>
    <lineage>
        <taxon>Eukaryota</taxon>
        <taxon>Fungi</taxon>
        <taxon>Dikarya</taxon>
        <taxon>Basidiomycota</taxon>
        <taxon>Pucciniomycotina</taxon>
        <taxon>Microbotryomycetes</taxon>
        <taxon>Leucosporidiales</taxon>
        <taxon>Leucosporidium</taxon>
    </lineage>
</organism>
<keyword evidence="3" id="KW-1185">Reference proteome</keyword>
<feature type="compositionally biased region" description="Basic and acidic residues" evidence="1">
    <location>
        <begin position="34"/>
        <end position="56"/>
    </location>
</feature>
<gene>
    <name evidence="2" type="ORF">BCR35DRAFT_306153</name>
</gene>
<accession>A0A1Y2EVR0</accession>
<reference evidence="2 3" key="1">
    <citation type="submission" date="2016-07" db="EMBL/GenBank/DDBJ databases">
        <title>Pervasive Adenine N6-methylation of Active Genes in Fungi.</title>
        <authorList>
            <consortium name="DOE Joint Genome Institute"/>
            <person name="Mondo S.J."/>
            <person name="Dannebaum R.O."/>
            <person name="Kuo R.C."/>
            <person name="Labutti K."/>
            <person name="Haridas S."/>
            <person name="Kuo A."/>
            <person name="Salamov A."/>
            <person name="Ahrendt S.R."/>
            <person name="Lipzen A."/>
            <person name="Sullivan W."/>
            <person name="Andreopoulos W.B."/>
            <person name="Clum A."/>
            <person name="Lindquist E."/>
            <person name="Daum C."/>
            <person name="Ramamoorthy G.K."/>
            <person name="Gryganskyi A."/>
            <person name="Culley D."/>
            <person name="Magnuson J.K."/>
            <person name="James T.Y."/>
            <person name="O'Malley M.A."/>
            <person name="Stajich J.E."/>
            <person name="Spatafora J.W."/>
            <person name="Visel A."/>
            <person name="Grigoriev I.V."/>
        </authorList>
    </citation>
    <scope>NUCLEOTIDE SEQUENCE [LARGE SCALE GENOMIC DNA]</scope>
    <source>
        <strain evidence="2 3">62-1032</strain>
    </source>
</reference>
<comment type="caution">
    <text evidence="2">The sequence shown here is derived from an EMBL/GenBank/DDBJ whole genome shotgun (WGS) entry which is preliminary data.</text>
</comment>
<dbReference type="InParanoid" id="A0A1Y2EVR0"/>
<evidence type="ECO:0000313" key="2">
    <source>
        <dbReference type="EMBL" id="ORY75648.1"/>
    </source>
</evidence>
<name>A0A1Y2EVR0_9BASI</name>
<dbReference type="EMBL" id="MCGR01000037">
    <property type="protein sequence ID" value="ORY75648.1"/>
    <property type="molecule type" value="Genomic_DNA"/>
</dbReference>
<dbReference type="AlphaFoldDB" id="A0A1Y2EVR0"/>
<dbReference type="Proteomes" id="UP000193467">
    <property type="component" value="Unassembled WGS sequence"/>
</dbReference>
<evidence type="ECO:0000313" key="3">
    <source>
        <dbReference type="Proteomes" id="UP000193467"/>
    </source>
</evidence>
<protein>
    <submittedName>
        <fullName evidence="2">Uncharacterized protein</fullName>
    </submittedName>
</protein>
<feature type="compositionally biased region" description="Basic and acidic residues" evidence="1">
    <location>
        <begin position="64"/>
        <end position="90"/>
    </location>
</feature>